<reference evidence="1 2" key="1">
    <citation type="journal article" date="2014" name="Genome Biol. Evol.">
        <title>The secreted proteins of Achlya hypogyna and Thraustotheca clavata identify the ancestral oomycete secretome and reveal gene acquisitions by horizontal gene transfer.</title>
        <authorList>
            <person name="Misner I."/>
            <person name="Blouin N."/>
            <person name="Leonard G."/>
            <person name="Richards T.A."/>
            <person name="Lane C.E."/>
        </authorList>
    </citation>
    <scope>NUCLEOTIDE SEQUENCE [LARGE SCALE GENOMIC DNA]</scope>
    <source>
        <strain evidence="1 2">ATCC 48635</strain>
    </source>
</reference>
<accession>A0A1V9YM72</accession>
<evidence type="ECO:0000313" key="1">
    <source>
        <dbReference type="EMBL" id="OQR86794.1"/>
    </source>
</evidence>
<gene>
    <name evidence="1" type="ORF">ACHHYP_20448</name>
</gene>
<name>A0A1V9YM72_ACHHY</name>
<dbReference type="OrthoDB" id="10593144at2759"/>
<evidence type="ECO:0000313" key="2">
    <source>
        <dbReference type="Proteomes" id="UP000243579"/>
    </source>
</evidence>
<dbReference type="EMBL" id="JNBR01001483">
    <property type="protein sequence ID" value="OQR86794.1"/>
    <property type="molecule type" value="Genomic_DNA"/>
</dbReference>
<organism evidence="1 2">
    <name type="scientific">Achlya hypogyna</name>
    <name type="common">Oomycete</name>
    <name type="synonym">Protoachlya hypogyna</name>
    <dbReference type="NCBI Taxonomy" id="1202772"/>
    <lineage>
        <taxon>Eukaryota</taxon>
        <taxon>Sar</taxon>
        <taxon>Stramenopiles</taxon>
        <taxon>Oomycota</taxon>
        <taxon>Saprolegniomycetes</taxon>
        <taxon>Saprolegniales</taxon>
        <taxon>Achlyaceae</taxon>
        <taxon>Achlya</taxon>
    </lineage>
</organism>
<proteinExistence type="predicted"/>
<comment type="caution">
    <text evidence="1">The sequence shown here is derived from an EMBL/GenBank/DDBJ whole genome shotgun (WGS) entry which is preliminary data.</text>
</comment>
<dbReference type="AlphaFoldDB" id="A0A1V9YM72"/>
<keyword evidence="2" id="KW-1185">Reference proteome</keyword>
<sequence length="87" mass="9769">MDDCFDCALEVKAFHRHVALTDIVVLEDKCGVDHVVVGTTIDQASYASGIRQIVNWLVDSELDDRLNADGTINLDTFTYDDFTEFLL</sequence>
<dbReference type="Proteomes" id="UP000243579">
    <property type="component" value="Unassembled WGS sequence"/>
</dbReference>
<protein>
    <submittedName>
        <fullName evidence="1">Uncharacterized protein</fullName>
    </submittedName>
</protein>